<dbReference type="GO" id="GO:0003676">
    <property type="term" value="F:nucleic acid binding"/>
    <property type="evidence" value="ECO:0007669"/>
    <property type="project" value="InterPro"/>
</dbReference>
<evidence type="ECO:0000259" key="5">
    <source>
        <dbReference type="SMART" id="SM00507"/>
    </source>
</evidence>
<feature type="domain" description="HNH nuclease" evidence="5">
    <location>
        <begin position="47"/>
        <end position="104"/>
    </location>
</feature>
<sequence length="120" mass="13995">MKRARHECRYPGCHELTTDRYCEKHKVKQDNTRLSAHARGYTSKWDKARKVFLAEHPTCECAECKASGNPLAANVVDHIIPHRGNMKLFWDRNNWQAMNKRCHDKKTARENGGFGNMVKR</sequence>
<evidence type="ECO:0000256" key="4">
    <source>
        <dbReference type="ARBA" id="ARBA00040194"/>
    </source>
</evidence>
<dbReference type="InterPro" id="IPR003615">
    <property type="entry name" value="HNH_nuc"/>
</dbReference>
<dbReference type="GO" id="GO:0004519">
    <property type="term" value="F:endonuclease activity"/>
    <property type="evidence" value="ECO:0007669"/>
    <property type="project" value="UniProtKB-KW"/>
</dbReference>
<evidence type="ECO:0000313" key="6">
    <source>
        <dbReference type="EMBL" id="PQL21033.1"/>
    </source>
</evidence>
<dbReference type="RefSeq" id="WP_054674009.1">
    <property type="nucleotide sequence ID" value="NZ_PPDB01000001.1"/>
</dbReference>
<keyword evidence="1" id="KW-0540">Nuclease</keyword>
<keyword evidence="2" id="KW-0378">Hydrolase</keyword>
<comment type="caution">
    <text evidence="6">The sequence shown here is derived from an EMBL/GenBank/DDBJ whole genome shotgun (WGS) entry which is preliminary data.</text>
</comment>
<dbReference type="Proteomes" id="UP000237916">
    <property type="component" value="Unassembled WGS sequence"/>
</dbReference>
<evidence type="ECO:0000313" key="7">
    <source>
        <dbReference type="Proteomes" id="UP000237916"/>
    </source>
</evidence>
<dbReference type="PANTHER" id="PTHR41286">
    <property type="entry name" value="HNH NUCLEASE YAJD-RELATED"/>
    <property type="match status" value="1"/>
</dbReference>
<dbReference type="PANTHER" id="PTHR41286:SF1">
    <property type="entry name" value="HNH NUCLEASE YAJD-RELATED"/>
    <property type="match status" value="1"/>
</dbReference>
<comment type="similarity">
    <text evidence="3">Belongs to the HNH nuclease family.</text>
</comment>
<evidence type="ECO:0000256" key="3">
    <source>
        <dbReference type="ARBA" id="ARBA00038412"/>
    </source>
</evidence>
<reference evidence="6 7" key="1">
    <citation type="submission" date="2018-01" db="EMBL/GenBank/DDBJ databases">
        <title>Draft genome sequences of clinical isolates and type strains of oral Veillonella including Veillonella infantum sp., nov.</title>
        <authorList>
            <person name="Mashima I."/>
            <person name="Liao Y.-C."/>
            <person name="Sabharwal A."/>
            <person name="Haase E.M."/>
            <person name="Nakazawa F."/>
            <person name="Scannapieco F.A."/>
        </authorList>
    </citation>
    <scope>NUCLEOTIDE SEQUENCE [LARGE SCALE GENOMIC DNA]</scope>
    <source>
        <strain evidence="6 7">JCM 15641</strain>
    </source>
</reference>
<dbReference type="CDD" id="cd00085">
    <property type="entry name" value="HNHc"/>
    <property type="match status" value="1"/>
</dbReference>
<accession>A0A2S7ZCM1</accession>
<dbReference type="OrthoDB" id="9779761at2"/>
<dbReference type="GO" id="GO:0008270">
    <property type="term" value="F:zinc ion binding"/>
    <property type="evidence" value="ECO:0007669"/>
    <property type="project" value="InterPro"/>
</dbReference>
<protein>
    <recommendedName>
        <fullName evidence="4">Putative HNH nuclease YajD</fullName>
    </recommendedName>
</protein>
<dbReference type="GO" id="GO:0016787">
    <property type="term" value="F:hydrolase activity"/>
    <property type="evidence" value="ECO:0007669"/>
    <property type="project" value="UniProtKB-KW"/>
</dbReference>
<dbReference type="Pfam" id="PF01844">
    <property type="entry name" value="HNH"/>
    <property type="match status" value="1"/>
</dbReference>
<keyword evidence="6" id="KW-0255">Endonuclease</keyword>
<dbReference type="GO" id="GO:0005829">
    <property type="term" value="C:cytosol"/>
    <property type="evidence" value="ECO:0007669"/>
    <property type="project" value="TreeGrafter"/>
</dbReference>
<evidence type="ECO:0000256" key="1">
    <source>
        <dbReference type="ARBA" id="ARBA00022722"/>
    </source>
</evidence>
<organism evidence="6 7">
    <name type="scientific">Veillonella denticariosi JCM 15641</name>
    <dbReference type="NCBI Taxonomy" id="1298594"/>
    <lineage>
        <taxon>Bacteria</taxon>
        <taxon>Bacillati</taxon>
        <taxon>Bacillota</taxon>
        <taxon>Negativicutes</taxon>
        <taxon>Veillonellales</taxon>
        <taxon>Veillonellaceae</taxon>
        <taxon>Veillonella</taxon>
    </lineage>
</organism>
<evidence type="ECO:0000256" key="2">
    <source>
        <dbReference type="ARBA" id="ARBA00022801"/>
    </source>
</evidence>
<dbReference type="InterPro" id="IPR002711">
    <property type="entry name" value="HNH"/>
</dbReference>
<dbReference type="EMBL" id="PPDB01000001">
    <property type="protein sequence ID" value="PQL21033.1"/>
    <property type="molecule type" value="Genomic_DNA"/>
</dbReference>
<name>A0A2S7ZCM1_9FIRM</name>
<gene>
    <name evidence="6" type="ORF">VEHSUH05_01020</name>
</gene>
<keyword evidence="7" id="KW-1185">Reference proteome</keyword>
<proteinExistence type="inferred from homology"/>
<dbReference type="SMART" id="SM00507">
    <property type="entry name" value="HNHc"/>
    <property type="match status" value="1"/>
</dbReference>
<dbReference type="STRING" id="1298594.GCA_001312465_01272"/>
<dbReference type="AlphaFoldDB" id="A0A2S7ZCM1"/>